<evidence type="ECO:0000313" key="5">
    <source>
        <dbReference type="EMBL" id="SPY07813.1"/>
    </source>
</evidence>
<dbReference type="GO" id="GO:0045892">
    <property type="term" value="P:negative regulation of DNA-templated transcription"/>
    <property type="evidence" value="ECO:0007669"/>
    <property type="project" value="TreeGrafter"/>
</dbReference>
<evidence type="ECO:0000256" key="3">
    <source>
        <dbReference type="ARBA" id="ARBA00023163"/>
    </source>
</evidence>
<dbReference type="PROSITE" id="PS50949">
    <property type="entry name" value="HTH_GNTR"/>
    <property type="match status" value="1"/>
</dbReference>
<accession>A0A2X1UVV2</accession>
<dbReference type="SUPFAM" id="SSF64288">
    <property type="entry name" value="Chorismate lyase-like"/>
    <property type="match status" value="1"/>
</dbReference>
<dbReference type="InterPro" id="IPR050679">
    <property type="entry name" value="Bact_HTH_transcr_reg"/>
</dbReference>
<dbReference type="SMART" id="SM00345">
    <property type="entry name" value="HTH_GNTR"/>
    <property type="match status" value="1"/>
</dbReference>
<protein>
    <submittedName>
        <fullName evidence="5">Glucomannan utilization protein R</fullName>
    </submittedName>
</protein>
<dbReference type="InterPro" id="IPR000524">
    <property type="entry name" value="Tscrpt_reg_HTH_GntR"/>
</dbReference>
<keyword evidence="3" id="KW-0804">Transcription</keyword>
<proteinExistence type="predicted"/>
<keyword evidence="2" id="KW-0238">DNA-binding</keyword>
<dbReference type="EMBL" id="UATH01000001">
    <property type="protein sequence ID" value="SPY07813.1"/>
    <property type="molecule type" value="Genomic_DNA"/>
</dbReference>
<dbReference type="Pfam" id="PF00392">
    <property type="entry name" value="GntR"/>
    <property type="match status" value="1"/>
</dbReference>
<evidence type="ECO:0000256" key="2">
    <source>
        <dbReference type="ARBA" id="ARBA00023125"/>
    </source>
</evidence>
<dbReference type="PANTHER" id="PTHR44846:SF1">
    <property type="entry name" value="MANNOSYL-D-GLYCERATE TRANSPORT_METABOLISM SYSTEM REPRESSOR MNGR-RELATED"/>
    <property type="match status" value="1"/>
</dbReference>
<evidence type="ECO:0000259" key="4">
    <source>
        <dbReference type="PROSITE" id="PS50949"/>
    </source>
</evidence>
<dbReference type="SUPFAM" id="SSF46785">
    <property type="entry name" value="Winged helix' DNA-binding domain"/>
    <property type="match status" value="1"/>
</dbReference>
<dbReference type="Gene3D" id="1.10.10.10">
    <property type="entry name" value="Winged helix-like DNA-binding domain superfamily/Winged helix DNA-binding domain"/>
    <property type="match status" value="1"/>
</dbReference>
<dbReference type="PANTHER" id="PTHR44846">
    <property type="entry name" value="MANNOSYL-D-GLYCERATE TRANSPORT/METABOLISM SYSTEM REPRESSOR MNGR-RELATED"/>
    <property type="match status" value="1"/>
</dbReference>
<dbReference type="InterPro" id="IPR036390">
    <property type="entry name" value="WH_DNA-bd_sf"/>
</dbReference>
<dbReference type="InterPro" id="IPR011663">
    <property type="entry name" value="UTRA"/>
</dbReference>
<dbReference type="Pfam" id="PF07702">
    <property type="entry name" value="UTRA"/>
    <property type="match status" value="1"/>
</dbReference>
<feature type="domain" description="HTH gntR-type" evidence="4">
    <location>
        <begin position="17"/>
        <end position="85"/>
    </location>
</feature>
<organism evidence="5 6">
    <name type="scientific">Oligella urethralis</name>
    <dbReference type="NCBI Taxonomy" id="90245"/>
    <lineage>
        <taxon>Bacteria</taxon>
        <taxon>Pseudomonadati</taxon>
        <taxon>Pseudomonadota</taxon>
        <taxon>Betaproteobacteria</taxon>
        <taxon>Burkholderiales</taxon>
        <taxon>Alcaligenaceae</taxon>
        <taxon>Oligella</taxon>
    </lineage>
</organism>
<dbReference type="Proteomes" id="UP000250242">
    <property type="component" value="Unassembled WGS sequence"/>
</dbReference>
<dbReference type="SMART" id="SM00866">
    <property type="entry name" value="UTRA"/>
    <property type="match status" value="1"/>
</dbReference>
<gene>
    <name evidence="5" type="primary">gmuR</name>
    <name evidence="5" type="ORF">NCTC11009_01026</name>
</gene>
<dbReference type="GO" id="GO:0003677">
    <property type="term" value="F:DNA binding"/>
    <property type="evidence" value="ECO:0007669"/>
    <property type="project" value="UniProtKB-KW"/>
</dbReference>
<keyword evidence="1" id="KW-0805">Transcription regulation</keyword>
<dbReference type="GO" id="GO:0003700">
    <property type="term" value="F:DNA-binding transcription factor activity"/>
    <property type="evidence" value="ECO:0007669"/>
    <property type="project" value="InterPro"/>
</dbReference>
<dbReference type="RefSeq" id="WP_113062437.1">
    <property type="nucleotide sequence ID" value="NZ_UATH01000001.1"/>
</dbReference>
<dbReference type="InterPro" id="IPR028978">
    <property type="entry name" value="Chorismate_lyase_/UTRA_dom_sf"/>
</dbReference>
<dbReference type="AlphaFoldDB" id="A0A2X1UVV2"/>
<dbReference type="CDD" id="cd07377">
    <property type="entry name" value="WHTH_GntR"/>
    <property type="match status" value="1"/>
</dbReference>
<sequence length="248" mass="28806">MALHLPISTATLPQLNLPLYERIRIDIQARLVEQGWDPDLPIPTEQMLAQEYQVSIGTIRKAIDRLVQEGMLYKAQGRGTFIKQPDFKNSLLRFFRFRNHEGKQAVPTGMVKSIRKVPPTPAINKHLLIDEGMALIELQRLRIVENKVVLSEQIWLPEHLFSDLLHFEPLEFGNLLYPFYYQHCGQFISTAKETLSFTSEVEDSDLNARKGDMLIQIERLAYNLENRPVEYRISLGRPENFKYEVKIS</sequence>
<name>A0A2X1UVV2_9BURK</name>
<dbReference type="Gene3D" id="3.40.1410.10">
    <property type="entry name" value="Chorismate lyase-like"/>
    <property type="match status" value="1"/>
</dbReference>
<evidence type="ECO:0000256" key="1">
    <source>
        <dbReference type="ARBA" id="ARBA00023015"/>
    </source>
</evidence>
<dbReference type="InterPro" id="IPR036388">
    <property type="entry name" value="WH-like_DNA-bd_sf"/>
</dbReference>
<evidence type="ECO:0000313" key="6">
    <source>
        <dbReference type="Proteomes" id="UP000250242"/>
    </source>
</evidence>
<reference evidence="5 6" key="1">
    <citation type="submission" date="2018-06" db="EMBL/GenBank/DDBJ databases">
        <authorList>
            <consortium name="Pathogen Informatics"/>
            <person name="Doyle S."/>
        </authorList>
    </citation>
    <scope>NUCLEOTIDE SEQUENCE [LARGE SCALE GENOMIC DNA]</scope>
    <source>
        <strain evidence="5 6">NCTC11009</strain>
    </source>
</reference>